<keyword evidence="3" id="KW-0963">Cytoplasm</keyword>
<comment type="subcellular location">
    <subcellularLocation>
        <location evidence="1">Cytoplasm</location>
    </subcellularLocation>
</comment>
<organism evidence="6 7">
    <name type="scientific">Schistosoma margrebowiei</name>
    <dbReference type="NCBI Taxonomy" id="48269"/>
    <lineage>
        <taxon>Eukaryota</taxon>
        <taxon>Metazoa</taxon>
        <taxon>Spiralia</taxon>
        <taxon>Lophotrochozoa</taxon>
        <taxon>Platyhelminthes</taxon>
        <taxon>Trematoda</taxon>
        <taxon>Digenea</taxon>
        <taxon>Strigeidida</taxon>
        <taxon>Schistosomatoidea</taxon>
        <taxon>Schistosomatidae</taxon>
        <taxon>Schistosoma</taxon>
    </lineage>
</organism>
<dbReference type="Gene3D" id="3.80.10.10">
    <property type="entry name" value="Ribonuclease Inhibitor"/>
    <property type="match status" value="1"/>
</dbReference>
<evidence type="ECO:0000256" key="4">
    <source>
        <dbReference type="ARBA" id="ARBA00022614"/>
    </source>
</evidence>
<dbReference type="Pfam" id="PF13855">
    <property type="entry name" value="LRR_8"/>
    <property type="match status" value="1"/>
</dbReference>
<dbReference type="SUPFAM" id="SSF52058">
    <property type="entry name" value="L domain-like"/>
    <property type="match status" value="1"/>
</dbReference>
<evidence type="ECO:0000256" key="2">
    <source>
        <dbReference type="ARBA" id="ARBA00014223"/>
    </source>
</evidence>
<accession>A0AA84ZUS5</accession>
<evidence type="ECO:0000313" key="6">
    <source>
        <dbReference type="Proteomes" id="UP000050790"/>
    </source>
</evidence>
<reference evidence="7" key="1">
    <citation type="submission" date="2023-11" db="UniProtKB">
        <authorList>
            <consortium name="WormBaseParasite"/>
        </authorList>
    </citation>
    <scope>IDENTIFICATION</scope>
</reference>
<evidence type="ECO:0000256" key="1">
    <source>
        <dbReference type="ARBA" id="ARBA00004496"/>
    </source>
</evidence>
<name>A0AA84ZUS5_9TREM</name>
<dbReference type="InterPro" id="IPR001611">
    <property type="entry name" value="Leu-rich_rpt"/>
</dbReference>
<sequence length="194" mass="21816">MTGLADKKCDETQLSERSGIFQPLDYSFLNIKNVSELTMCCPRIIPSSNSVIKKDINEKWVTQTLKINNNQIEDISKLPVVVHELFGDTSSLTWLDISCNNIPSIPNSFSSLKHLKIIYMHGNKIATLQEVTKLKQLPKLTKLTLHGNPIEKEKGYFHTVLSILPNLVTLDFTGISQADKQTAALIRRPGQNKQ</sequence>
<proteinExistence type="predicted"/>
<evidence type="ECO:0000313" key="7">
    <source>
        <dbReference type="WBParaSite" id="SMRG1_49760.1"/>
    </source>
</evidence>
<evidence type="ECO:0000256" key="3">
    <source>
        <dbReference type="ARBA" id="ARBA00022490"/>
    </source>
</evidence>
<dbReference type="AlphaFoldDB" id="A0AA84ZUS5"/>
<dbReference type="PROSITE" id="PS51450">
    <property type="entry name" value="LRR"/>
    <property type="match status" value="1"/>
</dbReference>
<dbReference type="PANTHER" id="PTHR46545">
    <property type="entry name" value="LEUCINE-RICH REPEAT-CONTAINING PROTEIN 51"/>
    <property type="match status" value="1"/>
</dbReference>
<evidence type="ECO:0000256" key="5">
    <source>
        <dbReference type="ARBA" id="ARBA00022737"/>
    </source>
</evidence>
<dbReference type="Proteomes" id="UP000050790">
    <property type="component" value="Unassembled WGS sequence"/>
</dbReference>
<keyword evidence="5" id="KW-0677">Repeat</keyword>
<dbReference type="PANTHER" id="PTHR46545:SF1">
    <property type="entry name" value="LEUCINE-RICH REPEAT-CONTAINING PROTEIN 51"/>
    <property type="match status" value="1"/>
</dbReference>
<dbReference type="InterPro" id="IPR032675">
    <property type="entry name" value="LRR_dom_sf"/>
</dbReference>
<dbReference type="GO" id="GO:0005737">
    <property type="term" value="C:cytoplasm"/>
    <property type="evidence" value="ECO:0007669"/>
    <property type="project" value="UniProtKB-SubCell"/>
</dbReference>
<protein>
    <recommendedName>
        <fullName evidence="2">Leucine-rich repeat-containing protein 51</fullName>
    </recommendedName>
</protein>
<dbReference type="WBParaSite" id="SMRG1_49760.1">
    <property type="protein sequence ID" value="SMRG1_49760.1"/>
    <property type="gene ID" value="SMRG1_49760"/>
</dbReference>
<keyword evidence="4" id="KW-0433">Leucine-rich repeat</keyword>